<proteinExistence type="predicted"/>
<dbReference type="AlphaFoldDB" id="A6K635"/>
<dbReference type="EMBL" id="CH474022">
    <property type="protein sequence ID" value="EDL99606.1"/>
    <property type="molecule type" value="Genomic_DNA"/>
</dbReference>
<accession>A6K635</accession>
<feature type="non-terminal residue" evidence="1">
    <location>
        <position position="42"/>
    </location>
</feature>
<evidence type="ECO:0000313" key="2">
    <source>
        <dbReference type="Proteomes" id="UP000234681"/>
    </source>
</evidence>
<sequence length="42" mass="4753">MYSLALQPLPCCLLCMLGRMQTPDGHKFTPLDHGDIPTHRLM</sequence>
<reference evidence="2" key="1">
    <citation type="submission" date="2005-09" db="EMBL/GenBank/DDBJ databases">
        <authorList>
            <person name="Mural R.J."/>
            <person name="Li P.W."/>
            <person name="Adams M.D."/>
            <person name="Amanatides P.G."/>
            <person name="Baden-Tillson H."/>
            <person name="Barnstead M."/>
            <person name="Chin S.H."/>
            <person name="Dew I."/>
            <person name="Evans C.A."/>
            <person name="Ferriera S."/>
            <person name="Flanigan M."/>
            <person name="Fosler C."/>
            <person name="Glodek A."/>
            <person name="Gu Z."/>
            <person name="Holt R.A."/>
            <person name="Jennings D."/>
            <person name="Kraft C.L."/>
            <person name="Lu F."/>
            <person name="Nguyen T."/>
            <person name="Nusskern D.R."/>
            <person name="Pfannkoch C.M."/>
            <person name="Sitter C."/>
            <person name="Sutton G.G."/>
            <person name="Venter J.C."/>
            <person name="Wang Z."/>
            <person name="Woodage T."/>
            <person name="Zheng X.H."/>
            <person name="Zhong F."/>
        </authorList>
    </citation>
    <scope>NUCLEOTIDE SEQUENCE [LARGE SCALE GENOMIC DNA]</scope>
    <source>
        <strain>BN</strain>
        <strain evidence="2">Sprague-Dawley</strain>
    </source>
</reference>
<dbReference type="Proteomes" id="UP000234681">
    <property type="component" value="Chromosome 14"/>
</dbReference>
<name>A6K635_RAT</name>
<gene>
    <name evidence="1" type="ORF">rCG_37911</name>
</gene>
<evidence type="ECO:0000313" key="1">
    <source>
        <dbReference type="EMBL" id="EDL99606.1"/>
    </source>
</evidence>
<organism evidence="1 2">
    <name type="scientific">Rattus norvegicus</name>
    <name type="common">Rat</name>
    <dbReference type="NCBI Taxonomy" id="10116"/>
    <lineage>
        <taxon>Eukaryota</taxon>
        <taxon>Metazoa</taxon>
        <taxon>Chordata</taxon>
        <taxon>Craniata</taxon>
        <taxon>Vertebrata</taxon>
        <taxon>Euteleostomi</taxon>
        <taxon>Mammalia</taxon>
        <taxon>Eutheria</taxon>
        <taxon>Euarchontoglires</taxon>
        <taxon>Glires</taxon>
        <taxon>Rodentia</taxon>
        <taxon>Myomorpha</taxon>
        <taxon>Muroidea</taxon>
        <taxon>Muridae</taxon>
        <taxon>Murinae</taxon>
        <taxon>Rattus</taxon>
    </lineage>
</organism>
<protein>
    <submittedName>
        <fullName evidence="1">RCG37911</fullName>
    </submittedName>
</protein>